<organism evidence="2 3">
    <name type="scientific">Idiomarina seosinensis</name>
    <dbReference type="NCBI Taxonomy" id="281739"/>
    <lineage>
        <taxon>Bacteria</taxon>
        <taxon>Pseudomonadati</taxon>
        <taxon>Pseudomonadota</taxon>
        <taxon>Gammaproteobacteria</taxon>
        <taxon>Alteromonadales</taxon>
        <taxon>Idiomarinaceae</taxon>
        <taxon>Idiomarina</taxon>
    </lineage>
</organism>
<gene>
    <name evidence="2" type="ORF">CWI81_04385</name>
</gene>
<dbReference type="CDD" id="cd07344">
    <property type="entry name" value="M48_yhfN_like"/>
    <property type="match status" value="1"/>
</dbReference>
<dbReference type="InterPro" id="IPR002725">
    <property type="entry name" value="YgjP-like_metallopeptidase"/>
</dbReference>
<evidence type="ECO:0000313" key="3">
    <source>
        <dbReference type="Proteomes" id="UP000287908"/>
    </source>
</evidence>
<evidence type="ECO:0000259" key="1">
    <source>
        <dbReference type="Pfam" id="PF01863"/>
    </source>
</evidence>
<dbReference type="EMBL" id="PIQF01000001">
    <property type="protein sequence ID" value="RUO77721.1"/>
    <property type="molecule type" value="Genomic_DNA"/>
</dbReference>
<dbReference type="Gene3D" id="3.30.2010.10">
    <property type="entry name" value="Metalloproteases ('zincins'), catalytic domain"/>
    <property type="match status" value="1"/>
</dbReference>
<comment type="caution">
    <text evidence="2">The sequence shown here is derived from an EMBL/GenBank/DDBJ whole genome shotgun (WGS) entry which is preliminary data.</text>
</comment>
<accession>A0A432ZID1</accession>
<dbReference type="RefSeq" id="WP_126783990.1">
    <property type="nucleotide sequence ID" value="NZ_PIQF01000001.1"/>
</dbReference>
<evidence type="ECO:0000313" key="2">
    <source>
        <dbReference type="EMBL" id="RUO77721.1"/>
    </source>
</evidence>
<protein>
    <recommendedName>
        <fullName evidence="1">YgjP-like metallopeptidase domain-containing protein</fullName>
    </recommendedName>
</protein>
<dbReference type="Pfam" id="PF01863">
    <property type="entry name" value="YgjP-like"/>
    <property type="match status" value="1"/>
</dbReference>
<dbReference type="PANTHER" id="PTHR30399:SF1">
    <property type="entry name" value="UTP PYROPHOSPHATASE"/>
    <property type="match status" value="1"/>
</dbReference>
<dbReference type="PANTHER" id="PTHR30399">
    <property type="entry name" value="UNCHARACTERIZED PROTEIN YGJP"/>
    <property type="match status" value="1"/>
</dbReference>
<dbReference type="Proteomes" id="UP000287908">
    <property type="component" value="Unassembled WGS sequence"/>
</dbReference>
<dbReference type="AlphaFoldDB" id="A0A432ZID1"/>
<reference evidence="2 3" key="1">
    <citation type="journal article" date="2011" name="Front. Microbiol.">
        <title>Genomic signatures of strain selection and enhancement in Bacillus atrophaeus var. globigii, a historical biowarfare simulant.</title>
        <authorList>
            <person name="Gibbons H.S."/>
            <person name="Broomall S.M."/>
            <person name="McNew L.A."/>
            <person name="Daligault H."/>
            <person name="Chapman C."/>
            <person name="Bruce D."/>
            <person name="Karavis M."/>
            <person name="Krepps M."/>
            <person name="McGregor P.A."/>
            <person name="Hong C."/>
            <person name="Park K.H."/>
            <person name="Akmal A."/>
            <person name="Feldman A."/>
            <person name="Lin J.S."/>
            <person name="Chang W.E."/>
            <person name="Higgs B.W."/>
            <person name="Demirev P."/>
            <person name="Lindquist J."/>
            <person name="Liem A."/>
            <person name="Fochler E."/>
            <person name="Read T.D."/>
            <person name="Tapia R."/>
            <person name="Johnson S."/>
            <person name="Bishop-Lilly K.A."/>
            <person name="Detter C."/>
            <person name="Han C."/>
            <person name="Sozhamannan S."/>
            <person name="Rosenzweig C.N."/>
            <person name="Skowronski E.W."/>
        </authorList>
    </citation>
    <scope>NUCLEOTIDE SEQUENCE [LARGE SCALE GENOMIC DNA]</scope>
    <source>
        <strain evidence="2 3">CL-SP19</strain>
    </source>
</reference>
<dbReference type="OrthoDB" id="9811177at2"/>
<name>A0A432ZID1_9GAMM</name>
<keyword evidence="3" id="KW-1185">Reference proteome</keyword>
<feature type="domain" description="YgjP-like metallopeptidase" evidence="1">
    <location>
        <begin position="16"/>
        <end position="224"/>
    </location>
</feature>
<proteinExistence type="predicted"/>
<dbReference type="InterPro" id="IPR053136">
    <property type="entry name" value="UTP_pyrophosphatase-like"/>
</dbReference>
<sequence length="225" mass="26821">MQVGGHSVEITRKRIKHLYLRVKAPGTVQVSAPKHWPMLYVRSLVKARQNWIEQQLDKLAQQPTMLAPSYEEGATIYFTGKAYQLRAVATSQRAMVSINDPHITLQLKQPTDLVARERLLDKWYRQQLKQRIEQLLDYWQPIMRVAASDFGVRKMKTRWGSCNIRSKKIWLNFDLIKKAPESLEYVVVHELTHLYERYHNQRFYRLMDEFLPDWQARKHSLNHHE</sequence>